<feature type="compositionally biased region" description="Basic and acidic residues" evidence="1">
    <location>
        <begin position="8"/>
        <end position="17"/>
    </location>
</feature>
<dbReference type="AlphaFoldDB" id="A0A6A6C6G2"/>
<gene>
    <name evidence="2" type="ORF">M409DRAFT_28561</name>
</gene>
<feature type="compositionally biased region" description="Basic and acidic residues" evidence="1">
    <location>
        <begin position="93"/>
        <end position="103"/>
    </location>
</feature>
<protein>
    <submittedName>
        <fullName evidence="2">Uncharacterized protein</fullName>
    </submittedName>
</protein>
<feature type="compositionally biased region" description="Low complexity" evidence="1">
    <location>
        <begin position="75"/>
        <end position="86"/>
    </location>
</feature>
<evidence type="ECO:0000313" key="3">
    <source>
        <dbReference type="Proteomes" id="UP000799537"/>
    </source>
</evidence>
<dbReference type="RefSeq" id="XP_033661845.1">
    <property type="nucleotide sequence ID" value="XM_033809093.1"/>
</dbReference>
<name>A0A6A6C6G2_ZASCE</name>
<sequence length="197" mass="22063">MAIRQRKAAVEKPKPVIEEVSSSEDEAPEQDFHTEPSDEEDEDEEAVEPEDAPEEFHTDPEDASDASPPPQNDIPLLPTALLKAKPSTPAPRIEWESMSQKEKKALRDELGVSMRELRSEAQKNGVLDAGKMAQLKRGIRPAERVAGGRIAKRKRRAGKQAKPEKSGRQKLMEQRSRETRKRGVKGSDQKVVKKRKG</sequence>
<evidence type="ECO:0000313" key="2">
    <source>
        <dbReference type="EMBL" id="KAF2160956.1"/>
    </source>
</evidence>
<feature type="compositionally biased region" description="Basic and acidic residues" evidence="1">
    <location>
        <begin position="161"/>
        <end position="177"/>
    </location>
</feature>
<keyword evidence="3" id="KW-1185">Reference proteome</keyword>
<reference evidence="2" key="1">
    <citation type="journal article" date="2020" name="Stud. Mycol.">
        <title>101 Dothideomycetes genomes: a test case for predicting lifestyles and emergence of pathogens.</title>
        <authorList>
            <person name="Haridas S."/>
            <person name="Albert R."/>
            <person name="Binder M."/>
            <person name="Bloem J."/>
            <person name="Labutti K."/>
            <person name="Salamov A."/>
            <person name="Andreopoulos B."/>
            <person name="Baker S."/>
            <person name="Barry K."/>
            <person name="Bills G."/>
            <person name="Bluhm B."/>
            <person name="Cannon C."/>
            <person name="Castanera R."/>
            <person name="Culley D."/>
            <person name="Daum C."/>
            <person name="Ezra D."/>
            <person name="Gonzalez J."/>
            <person name="Henrissat B."/>
            <person name="Kuo A."/>
            <person name="Liang C."/>
            <person name="Lipzen A."/>
            <person name="Lutzoni F."/>
            <person name="Magnuson J."/>
            <person name="Mondo S."/>
            <person name="Nolan M."/>
            <person name="Ohm R."/>
            <person name="Pangilinan J."/>
            <person name="Park H.-J."/>
            <person name="Ramirez L."/>
            <person name="Alfaro M."/>
            <person name="Sun H."/>
            <person name="Tritt A."/>
            <person name="Yoshinaga Y."/>
            <person name="Zwiers L.-H."/>
            <person name="Turgeon B."/>
            <person name="Goodwin S."/>
            <person name="Spatafora J."/>
            <person name="Crous P."/>
            <person name="Grigoriev I."/>
        </authorList>
    </citation>
    <scope>NUCLEOTIDE SEQUENCE</scope>
    <source>
        <strain evidence="2">ATCC 36951</strain>
    </source>
</reference>
<organism evidence="2 3">
    <name type="scientific">Zasmidium cellare ATCC 36951</name>
    <dbReference type="NCBI Taxonomy" id="1080233"/>
    <lineage>
        <taxon>Eukaryota</taxon>
        <taxon>Fungi</taxon>
        <taxon>Dikarya</taxon>
        <taxon>Ascomycota</taxon>
        <taxon>Pezizomycotina</taxon>
        <taxon>Dothideomycetes</taxon>
        <taxon>Dothideomycetidae</taxon>
        <taxon>Mycosphaerellales</taxon>
        <taxon>Mycosphaerellaceae</taxon>
        <taxon>Zasmidium</taxon>
    </lineage>
</organism>
<dbReference type="Proteomes" id="UP000799537">
    <property type="component" value="Unassembled WGS sequence"/>
</dbReference>
<dbReference type="OrthoDB" id="10480814at2759"/>
<accession>A0A6A6C6G2</accession>
<feature type="region of interest" description="Disordered" evidence="1">
    <location>
        <begin position="1"/>
        <end position="103"/>
    </location>
</feature>
<feature type="compositionally biased region" description="Acidic residues" evidence="1">
    <location>
        <begin position="37"/>
        <end position="53"/>
    </location>
</feature>
<dbReference type="GeneID" id="54562365"/>
<proteinExistence type="predicted"/>
<feature type="region of interest" description="Disordered" evidence="1">
    <location>
        <begin position="138"/>
        <end position="197"/>
    </location>
</feature>
<evidence type="ECO:0000256" key="1">
    <source>
        <dbReference type="SAM" id="MobiDB-lite"/>
    </source>
</evidence>
<feature type="compositionally biased region" description="Basic residues" evidence="1">
    <location>
        <begin position="150"/>
        <end position="159"/>
    </location>
</feature>
<dbReference type="EMBL" id="ML993622">
    <property type="protein sequence ID" value="KAF2160956.1"/>
    <property type="molecule type" value="Genomic_DNA"/>
</dbReference>